<reference evidence="2 3" key="1">
    <citation type="journal article" date="2012" name="Plant Cell">
        <title>Genome comparison of barley and maize smut fungi reveals targeted loss of RNA silencing components and species-specific presence of transposable elements.</title>
        <authorList>
            <person name="Laurie J.D."/>
            <person name="Ali S."/>
            <person name="Linning R."/>
            <person name="Mannhaupt G."/>
            <person name="Wong P."/>
            <person name="Gueldener U."/>
            <person name="Muensterkoetter M."/>
            <person name="Moore R."/>
            <person name="Kahmann R."/>
            <person name="Bakkeren G."/>
            <person name="Schirawski J."/>
        </authorList>
    </citation>
    <scope>NUCLEOTIDE SEQUENCE [LARGE SCALE GENOMIC DNA]</scope>
    <source>
        <strain evidence="3">Uh4875-4</strain>
    </source>
</reference>
<dbReference type="HOGENOM" id="CLU_1846613_0_0_1"/>
<feature type="compositionally biased region" description="Basic and acidic residues" evidence="1">
    <location>
        <begin position="113"/>
        <end position="122"/>
    </location>
</feature>
<feature type="compositionally biased region" description="Polar residues" evidence="1">
    <location>
        <begin position="126"/>
        <end position="139"/>
    </location>
</feature>
<protein>
    <submittedName>
        <fullName evidence="2">Uncharacterized protein</fullName>
    </submittedName>
</protein>
<evidence type="ECO:0000256" key="1">
    <source>
        <dbReference type="SAM" id="MobiDB-lite"/>
    </source>
</evidence>
<name>I2G0C1_USTHO</name>
<keyword evidence="3" id="KW-1185">Reference proteome</keyword>
<dbReference type="AlphaFoldDB" id="I2G0C1"/>
<sequence>MYLYRCPDLTTSNWCSTLTVKDAYKDHMQEGDITIKYVGMTNNVVDILMKPLKGGETTQLAQAMGLVILARGGELKLHWNDKHAGELNHQQAKDHACIVNSVATNQDMFRERNAETKEENAEACHNTPSSQGVNSQSHE</sequence>
<comment type="caution">
    <text evidence="2">The sequence shown here is derived from an EMBL/GenBank/DDBJ whole genome shotgun (WGS) entry which is preliminary data.</text>
</comment>
<dbReference type="EMBL" id="CAGI01000175">
    <property type="protein sequence ID" value="CCF52614.1"/>
    <property type="molecule type" value="Genomic_DNA"/>
</dbReference>
<feature type="region of interest" description="Disordered" evidence="1">
    <location>
        <begin position="113"/>
        <end position="139"/>
    </location>
</feature>
<accession>I2G0C1</accession>
<evidence type="ECO:0000313" key="2">
    <source>
        <dbReference type="EMBL" id="CCF52614.1"/>
    </source>
</evidence>
<dbReference type="Proteomes" id="UP000006174">
    <property type="component" value="Unassembled WGS sequence"/>
</dbReference>
<gene>
    <name evidence="2" type="ORF">UHOR_04730</name>
</gene>
<proteinExistence type="predicted"/>
<dbReference type="OrthoDB" id="3344688at2759"/>
<organism evidence="2 3">
    <name type="scientific">Ustilago hordei</name>
    <name type="common">Barley covered smut fungus</name>
    <dbReference type="NCBI Taxonomy" id="120017"/>
    <lineage>
        <taxon>Eukaryota</taxon>
        <taxon>Fungi</taxon>
        <taxon>Dikarya</taxon>
        <taxon>Basidiomycota</taxon>
        <taxon>Ustilaginomycotina</taxon>
        <taxon>Ustilaginomycetes</taxon>
        <taxon>Ustilaginales</taxon>
        <taxon>Ustilaginaceae</taxon>
        <taxon>Ustilago</taxon>
    </lineage>
</organism>
<evidence type="ECO:0000313" key="3">
    <source>
        <dbReference type="Proteomes" id="UP000006174"/>
    </source>
</evidence>